<reference evidence="1 2" key="1">
    <citation type="submission" date="2016-07" db="EMBL/GenBank/DDBJ databases">
        <title>Pervasive Adenine N6-methylation of Active Genes in Fungi.</title>
        <authorList>
            <consortium name="DOE Joint Genome Institute"/>
            <person name="Mondo S.J."/>
            <person name="Dannebaum R.O."/>
            <person name="Kuo R.C."/>
            <person name="Labutti K."/>
            <person name="Haridas S."/>
            <person name="Kuo A."/>
            <person name="Salamov A."/>
            <person name="Ahrendt S.R."/>
            <person name="Lipzen A."/>
            <person name="Sullivan W."/>
            <person name="Andreopoulos W.B."/>
            <person name="Clum A."/>
            <person name="Lindquist E."/>
            <person name="Daum C."/>
            <person name="Ramamoorthy G.K."/>
            <person name="Gryganskyi A."/>
            <person name="Culley D."/>
            <person name="Magnuson J.K."/>
            <person name="James T.Y."/>
            <person name="O'Malley M.A."/>
            <person name="Stajich J.E."/>
            <person name="Spatafora J.W."/>
            <person name="Visel A."/>
            <person name="Grigoriev I.V."/>
        </authorList>
    </citation>
    <scope>NUCLEOTIDE SEQUENCE [LARGE SCALE GENOMIC DNA]</scope>
    <source>
        <strain evidence="1 2">NRRL 3116</strain>
    </source>
</reference>
<accession>A0A1Y2GJ10</accession>
<organism evidence="1 2">
    <name type="scientific">Lobosporangium transversale</name>
    <dbReference type="NCBI Taxonomy" id="64571"/>
    <lineage>
        <taxon>Eukaryota</taxon>
        <taxon>Fungi</taxon>
        <taxon>Fungi incertae sedis</taxon>
        <taxon>Mucoromycota</taxon>
        <taxon>Mortierellomycotina</taxon>
        <taxon>Mortierellomycetes</taxon>
        <taxon>Mortierellales</taxon>
        <taxon>Mortierellaceae</taxon>
        <taxon>Lobosporangium</taxon>
    </lineage>
</organism>
<sequence>MNSLEWRRFATEGLRMEPKLAVDDILEEARWACEPGGMGMEYDVPFVDVVTRGIGEGEVDEGVSDLNDEVAQKAVNVSNVSLLKTDGLAHRGYHEVAGTDEKMMVNGRCRYDGQKHCTDCQRHPLESNVPVVHLDWLNGNAALPVMIAAVLVPAAAVFHGPAVIVGQRVQL</sequence>
<dbReference type="GeneID" id="33569857"/>
<dbReference type="AlphaFoldDB" id="A0A1Y2GJ10"/>
<comment type="caution">
    <text evidence="1">The sequence shown here is derived from an EMBL/GenBank/DDBJ whole genome shotgun (WGS) entry which is preliminary data.</text>
</comment>
<evidence type="ECO:0000313" key="2">
    <source>
        <dbReference type="Proteomes" id="UP000193648"/>
    </source>
</evidence>
<dbReference type="RefSeq" id="XP_021878610.1">
    <property type="nucleotide sequence ID" value="XM_022028014.1"/>
</dbReference>
<keyword evidence="2" id="KW-1185">Reference proteome</keyword>
<dbReference type="Proteomes" id="UP000193648">
    <property type="component" value="Unassembled WGS sequence"/>
</dbReference>
<proteinExistence type="predicted"/>
<dbReference type="EMBL" id="MCFF01000036">
    <property type="protein sequence ID" value="ORZ08827.1"/>
    <property type="molecule type" value="Genomic_DNA"/>
</dbReference>
<name>A0A1Y2GJ10_9FUNG</name>
<gene>
    <name evidence="1" type="ORF">BCR41DRAFT_388537</name>
</gene>
<dbReference type="InParanoid" id="A0A1Y2GJ10"/>
<protein>
    <submittedName>
        <fullName evidence="1">Uncharacterized protein</fullName>
    </submittedName>
</protein>
<evidence type="ECO:0000313" key="1">
    <source>
        <dbReference type="EMBL" id="ORZ08827.1"/>
    </source>
</evidence>